<dbReference type="InterPro" id="IPR013216">
    <property type="entry name" value="Methyltransf_11"/>
</dbReference>
<evidence type="ECO:0000256" key="2">
    <source>
        <dbReference type="ARBA" id="ARBA00022679"/>
    </source>
</evidence>
<evidence type="ECO:0000256" key="1">
    <source>
        <dbReference type="ARBA" id="ARBA00022603"/>
    </source>
</evidence>
<dbReference type="Proteomes" id="UP000001542">
    <property type="component" value="Unassembled WGS sequence"/>
</dbReference>
<proteinExistence type="predicted"/>
<dbReference type="PANTHER" id="PTHR13069:SF21">
    <property type="entry name" value="ALKYLATED DNA REPAIR PROTEIN ALKB HOMOLOG 8"/>
    <property type="match status" value="1"/>
</dbReference>
<evidence type="ECO:0000313" key="4">
    <source>
        <dbReference type="EMBL" id="EAX95717.1"/>
    </source>
</evidence>
<name>A2FH79_TRIV3</name>
<reference evidence="4" key="2">
    <citation type="journal article" date="2007" name="Science">
        <title>Draft genome sequence of the sexually transmitted pathogen Trichomonas vaginalis.</title>
        <authorList>
            <person name="Carlton J.M."/>
            <person name="Hirt R.P."/>
            <person name="Silva J.C."/>
            <person name="Delcher A.L."/>
            <person name="Schatz M."/>
            <person name="Zhao Q."/>
            <person name="Wortman J.R."/>
            <person name="Bidwell S.L."/>
            <person name="Alsmark U.C.M."/>
            <person name="Besteiro S."/>
            <person name="Sicheritz-Ponten T."/>
            <person name="Noel C.J."/>
            <person name="Dacks J.B."/>
            <person name="Foster P.G."/>
            <person name="Simillion C."/>
            <person name="Van de Peer Y."/>
            <person name="Miranda-Saavedra D."/>
            <person name="Barton G.J."/>
            <person name="Westrop G.D."/>
            <person name="Mueller S."/>
            <person name="Dessi D."/>
            <person name="Fiori P.L."/>
            <person name="Ren Q."/>
            <person name="Paulsen I."/>
            <person name="Zhang H."/>
            <person name="Bastida-Corcuera F.D."/>
            <person name="Simoes-Barbosa A."/>
            <person name="Brown M.T."/>
            <person name="Hayes R.D."/>
            <person name="Mukherjee M."/>
            <person name="Okumura C.Y."/>
            <person name="Schneider R."/>
            <person name="Smith A.J."/>
            <person name="Vanacova S."/>
            <person name="Villalvazo M."/>
            <person name="Haas B.J."/>
            <person name="Pertea M."/>
            <person name="Feldblyum T.V."/>
            <person name="Utterback T.R."/>
            <person name="Shu C.L."/>
            <person name="Osoegawa K."/>
            <person name="de Jong P.J."/>
            <person name="Hrdy I."/>
            <person name="Horvathova L."/>
            <person name="Zubacova Z."/>
            <person name="Dolezal P."/>
            <person name="Malik S.B."/>
            <person name="Logsdon J.M. Jr."/>
            <person name="Henze K."/>
            <person name="Gupta A."/>
            <person name="Wang C.C."/>
            <person name="Dunne R.L."/>
            <person name="Upcroft J.A."/>
            <person name="Upcroft P."/>
            <person name="White O."/>
            <person name="Salzberg S.L."/>
            <person name="Tang P."/>
            <person name="Chiu C.-H."/>
            <person name="Lee Y.-S."/>
            <person name="Embley T.M."/>
            <person name="Coombs G.H."/>
            <person name="Mottram J.C."/>
            <person name="Tachezy J."/>
            <person name="Fraser-Liggett C.M."/>
            <person name="Johnson P.J."/>
        </authorList>
    </citation>
    <scope>NUCLEOTIDE SEQUENCE [LARGE SCALE GENOMIC DNA]</scope>
    <source>
        <strain evidence="4">G3</strain>
    </source>
</reference>
<dbReference type="PANTHER" id="PTHR13069">
    <property type="entry name" value="ALKYLATED DNA REPAIR PROTEIN ALKB HOMOLOG 8"/>
    <property type="match status" value="1"/>
</dbReference>
<dbReference type="Gene3D" id="3.40.50.150">
    <property type="entry name" value="Vaccinia Virus protein VP39"/>
    <property type="match status" value="1"/>
</dbReference>
<dbReference type="KEGG" id="tva:4753479"/>
<accession>A2FH79</accession>
<dbReference type="eggNOG" id="KOG1331">
    <property type="taxonomic scope" value="Eukaryota"/>
</dbReference>
<dbReference type="SMR" id="A2FH79"/>
<dbReference type="AlphaFoldDB" id="A2FH79"/>
<feature type="domain" description="Methyltransferase type 11" evidence="3">
    <location>
        <begin position="50"/>
        <end position="139"/>
    </location>
</feature>
<dbReference type="EMBL" id="DS113791">
    <property type="protein sequence ID" value="EAX95717.1"/>
    <property type="molecule type" value="Genomic_DNA"/>
</dbReference>
<dbReference type="GO" id="GO:0106335">
    <property type="term" value="F:tRNA (5-carboxymethyluridine(34)-5-O)-methyltransferase activity"/>
    <property type="evidence" value="ECO:0000318"/>
    <property type="project" value="GO_Central"/>
</dbReference>
<keyword evidence="2" id="KW-0808">Transferase</keyword>
<dbReference type="GO" id="GO:0002098">
    <property type="term" value="P:tRNA wobble uridine modification"/>
    <property type="evidence" value="ECO:0000318"/>
    <property type="project" value="GO_Central"/>
</dbReference>
<evidence type="ECO:0000259" key="3">
    <source>
        <dbReference type="Pfam" id="PF08241"/>
    </source>
</evidence>
<dbReference type="STRING" id="5722.A2FH79"/>
<gene>
    <name evidence="4" type="ORF">TVAG_123080</name>
</gene>
<dbReference type="GO" id="GO:0005737">
    <property type="term" value="C:cytoplasm"/>
    <property type="evidence" value="ECO:0000318"/>
    <property type="project" value="GO_Central"/>
</dbReference>
<organism evidence="4 5">
    <name type="scientific">Trichomonas vaginalis (strain ATCC PRA-98 / G3)</name>
    <dbReference type="NCBI Taxonomy" id="412133"/>
    <lineage>
        <taxon>Eukaryota</taxon>
        <taxon>Metamonada</taxon>
        <taxon>Parabasalia</taxon>
        <taxon>Trichomonadida</taxon>
        <taxon>Trichomonadidae</taxon>
        <taxon>Trichomonas</taxon>
    </lineage>
</organism>
<dbReference type="InParanoid" id="A2FH79"/>
<dbReference type="GO" id="GO:0008757">
    <property type="term" value="F:S-adenosylmethionine-dependent methyltransferase activity"/>
    <property type="evidence" value="ECO:0007669"/>
    <property type="project" value="InterPro"/>
</dbReference>
<evidence type="ECO:0000313" key="5">
    <source>
        <dbReference type="Proteomes" id="UP000001542"/>
    </source>
</evidence>
<dbReference type="InterPro" id="IPR029063">
    <property type="entry name" value="SAM-dependent_MTases_sf"/>
</dbReference>
<dbReference type="VEuPathDB" id="TrichDB:TVAG_123080"/>
<sequence>MKRLPPEQIEEQFVNAVYDKIAPHFDYTRYKPWPGVKKFVEGLPDYSTLIDVGCGNGRNIGINPKVYDVGTDFSLSLIKIAKSKNKSVFCADALKLPVKSDYFDNAICIAVIHHFASEERRIQCMKEICRIIKVGGTAFVTAWATKQKNKIIDEPDQMVKWHVRKEYDAEQKEYDRFYHFFQEDEFQRIVDKIPNLKLISQSWEADNWEVVVKKVSE</sequence>
<dbReference type="SUPFAM" id="SSF53335">
    <property type="entry name" value="S-adenosyl-L-methionine-dependent methyltransferases"/>
    <property type="match status" value="1"/>
</dbReference>
<dbReference type="OMA" id="VESARNX"/>
<dbReference type="InterPro" id="IPR051422">
    <property type="entry name" value="AlkB_tRNA_MeTrf/Diox"/>
</dbReference>
<keyword evidence="5" id="KW-1185">Reference proteome</keyword>
<keyword evidence="1" id="KW-0489">Methyltransferase</keyword>
<dbReference type="FunFam" id="3.40.50.150:FF:000195">
    <property type="entry name" value="Methyltransferase domain containing protein"/>
    <property type="match status" value="1"/>
</dbReference>
<reference evidence="4" key="1">
    <citation type="submission" date="2006-10" db="EMBL/GenBank/DDBJ databases">
        <authorList>
            <person name="Amadeo P."/>
            <person name="Zhao Q."/>
            <person name="Wortman J."/>
            <person name="Fraser-Liggett C."/>
            <person name="Carlton J."/>
        </authorList>
    </citation>
    <scope>NUCLEOTIDE SEQUENCE</scope>
    <source>
        <strain evidence="4">G3</strain>
    </source>
</reference>
<dbReference type="GO" id="GO:0005634">
    <property type="term" value="C:nucleus"/>
    <property type="evidence" value="ECO:0000318"/>
    <property type="project" value="GO_Central"/>
</dbReference>
<dbReference type="OrthoDB" id="271595at2759"/>
<dbReference type="CDD" id="cd02440">
    <property type="entry name" value="AdoMet_MTases"/>
    <property type="match status" value="1"/>
</dbReference>
<dbReference type="VEuPathDB" id="TrichDB:TVAGG3_0181540"/>
<dbReference type="RefSeq" id="XP_001308647.1">
    <property type="nucleotide sequence ID" value="XM_001308646.1"/>
</dbReference>
<dbReference type="GO" id="GO:0030488">
    <property type="term" value="P:tRNA methylation"/>
    <property type="evidence" value="ECO:0000318"/>
    <property type="project" value="GO_Central"/>
</dbReference>
<dbReference type="FunCoup" id="A2FH79">
    <property type="interactions" value="426"/>
</dbReference>
<dbReference type="GO" id="GO:0000049">
    <property type="term" value="F:tRNA binding"/>
    <property type="evidence" value="ECO:0000318"/>
    <property type="project" value="GO_Central"/>
</dbReference>
<protein>
    <recommendedName>
        <fullName evidence="3">Methyltransferase type 11 domain-containing protein</fullName>
    </recommendedName>
</protein>
<dbReference type="Pfam" id="PF08241">
    <property type="entry name" value="Methyltransf_11"/>
    <property type="match status" value="1"/>
</dbReference>